<evidence type="ECO:0000256" key="5">
    <source>
        <dbReference type="ARBA" id="ARBA00022884"/>
    </source>
</evidence>
<dbReference type="GO" id="GO:0003723">
    <property type="term" value="F:RNA binding"/>
    <property type="evidence" value="ECO:0007669"/>
    <property type="project" value="UniProtKB-KW"/>
</dbReference>
<name>A0A6J6ADP3_9ZZZZ</name>
<organism evidence="7">
    <name type="scientific">freshwater metagenome</name>
    <dbReference type="NCBI Taxonomy" id="449393"/>
    <lineage>
        <taxon>unclassified sequences</taxon>
        <taxon>metagenomes</taxon>
        <taxon>ecological metagenomes</taxon>
    </lineage>
</organism>
<dbReference type="InterPro" id="IPR049560">
    <property type="entry name" value="MeTrfase_RsmB-F_NOP2_cat"/>
</dbReference>
<proteinExistence type="inferred from homology"/>
<feature type="domain" description="SAM-dependent MTase RsmB/NOP-type" evidence="6">
    <location>
        <begin position="162"/>
        <end position="453"/>
    </location>
</feature>
<dbReference type="GO" id="GO:0006355">
    <property type="term" value="P:regulation of DNA-templated transcription"/>
    <property type="evidence" value="ECO:0007669"/>
    <property type="project" value="InterPro"/>
</dbReference>
<dbReference type="SUPFAM" id="SSF53335">
    <property type="entry name" value="S-adenosyl-L-methionine-dependent methyltransferases"/>
    <property type="match status" value="1"/>
</dbReference>
<dbReference type="Pfam" id="PF01189">
    <property type="entry name" value="Methyltr_RsmB-F"/>
    <property type="match status" value="1"/>
</dbReference>
<keyword evidence="5" id="KW-0694">RNA-binding</keyword>
<dbReference type="PRINTS" id="PR02008">
    <property type="entry name" value="RCMTFAMILY"/>
</dbReference>
<dbReference type="InterPro" id="IPR023267">
    <property type="entry name" value="RCMT"/>
</dbReference>
<dbReference type="InterPro" id="IPR035926">
    <property type="entry name" value="NusB-like_sf"/>
</dbReference>
<accession>A0A6J6ADP3</accession>
<dbReference type="PROSITE" id="PS51686">
    <property type="entry name" value="SAM_MT_RSMB_NOP"/>
    <property type="match status" value="1"/>
</dbReference>
<dbReference type="Gene3D" id="1.10.940.10">
    <property type="entry name" value="NusB-like"/>
    <property type="match status" value="1"/>
</dbReference>
<dbReference type="CDD" id="cd02440">
    <property type="entry name" value="AdoMet_MTases"/>
    <property type="match status" value="1"/>
</dbReference>
<comment type="similarity">
    <text evidence="1">Belongs to the class I-like SAM-binding methyltransferase superfamily. RsmB/NOP family.</text>
</comment>
<keyword evidence="2" id="KW-0489">Methyltransferase</keyword>
<dbReference type="InterPro" id="IPR018314">
    <property type="entry name" value="RsmB/NOL1/NOP2-like_CS"/>
</dbReference>
<dbReference type="Gene3D" id="3.40.50.150">
    <property type="entry name" value="Vaccinia Virus protein VP39"/>
    <property type="match status" value="1"/>
</dbReference>
<dbReference type="InterPro" id="IPR006027">
    <property type="entry name" value="NusB_RsmB_TIM44"/>
</dbReference>
<evidence type="ECO:0000256" key="2">
    <source>
        <dbReference type="ARBA" id="ARBA00022603"/>
    </source>
</evidence>
<dbReference type="SUPFAM" id="SSF48013">
    <property type="entry name" value="NusB-like"/>
    <property type="match status" value="1"/>
</dbReference>
<dbReference type="Pfam" id="PF01029">
    <property type="entry name" value="NusB"/>
    <property type="match status" value="1"/>
</dbReference>
<dbReference type="InterPro" id="IPR029063">
    <property type="entry name" value="SAM-dependent_MTases_sf"/>
</dbReference>
<keyword evidence="4" id="KW-0949">S-adenosyl-L-methionine</keyword>
<protein>
    <submittedName>
        <fullName evidence="7">Unannotated protein</fullName>
    </submittedName>
</protein>
<dbReference type="EMBL" id="CAESPC010000057">
    <property type="protein sequence ID" value="CAB4366870.1"/>
    <property type="molecule type" value="Genomic_DNA"/>
</dbReference>
<evidence type="ECO:0000256" key="4">
    <source>
        <dbReference type="ARBA" id="ARBA00022691"/>
    </source>
</evidence>
<dbReference type="PROSITE" id="PS01153">
    <property type="entry name" value="NOL1_NOP2_SUN"/>
    <property type="match status" value="1"/>
</dbReference>
<evidence type="ECO:0000259" key="6">
    <source>
        <dbReference type="PROSITE" id="PS51686"/>
    </source>
</evidence>
<dbReference type="PANTHER" id="PTHR22807:SF53">
    <property type="entry name" value="RIBOSOMAL RNA SMALL SUBUNIT METHYLTRANSFERASE B-RELATED"/>
    <property type="match status" value="1"/>
</dbReference>
<gene>
    <name evidence="7" type="ORF">UFOPK4180_00462</name>
</gene>
<dbReference type="GO" id="GO:0008173">
    <property type="term" value="F:RNA methyltransferase activity"/>
    <property type="evidence" value="ECO:0007669"/>
    <property type="project" value="InterPro"/>
</dbReference>
<keyword evidence="3" id="KW-0808">Transferase</keyword>
<evidence type="ECO:0000256" key="1">
    <source>
        <dbReference type="ARBA" id="ARBA00007494"/>
    </source>
</evidence>
<dbReference type="GO" id="GO:0001510">
    <property type="term" value="P:RNA methylation"/>
    <property type="evidence" value="ECO:0007669"/>
    <property type="project" value="InterPro"/>
</dbReference>
<sequence>MSDLVEARRNSFKKPKPDAVRTLVYDIYSEVNRRGGYSNLLLPQALTASNFEQRDRGFATELLYGSLRMQGRHDYILAQVSDRPWTEVDEGIIDVTRLGVHQIFEMRVATHAAVSETVELARKVLGESKASFVNALLRKVSAHSIEDWMAPAHHISDPVTRLSILYSHPEWIVSAYFDLLKDFERVERELAANNIPALPTLVAWPGASTRDELVALGGEPTQYSPYGARMAGSPASVELIRHRKAGVQDEGSQLVAHVFSQASKNAESILDICAGPGGKAALLSHIADIEGKSFVANEISEPRSKLVKAVIGKFPVWVGDARDISSRGEKFDAILADVPCTGLGALRRRPEVRWRRTLQDLRELTQLQLEIAKSASEIINPGGIFGYATCSPHFAETFGQVKRIVKEIPDLEQIDIAPFLPAHLHGAVRDKSMALWTSEHDTDSMFLALFRKMA</sequence>
<evidence type="ECO:0000256" key="3">
    <source>
        <dbReference type="ARBA" id="ARBA00022679"/>
    </source>
</evidence>
<reference evidence="7" key="1">
    <citation type="submission" date="2020-05" db="EMBL/GenBank/DDBJ databases">
        <authorList>
            <person name="Chiriac C."/>
            <person name="Salcher M."/>
            <person name="Ghai R."/>
            <person name="Kavagutti S V."/>
        </authorList>
    </citation>
    <scope>NUCLEOTIDE SEQUENCE</scope>
</reference>
<dbReference type="PANTHER" id="PTHR22807">
    <property type="entry name" value="NOP2 YEAST -RELATED NOL1/NOP2/FMU SUN DOMAIN-CONTAINING"/>
    <property type="match status" value="1"/>
</dbReference>
<dbReference type="AlphaFoldDB" id="A0A6J6ADP3"/>
<evidence type="ECO:0000313" key="7">
    <source>
        <dbReference type="EMBL" id="CAB4366870.1"/>
    </source>
</evidence>
<dbReference type="InterPro" id="IPR001678">
    <property type="entry name" value="MeTrfase_RsmB-F_NOP2_dom"/>
</dbReference>